<reference evidence="12" key="1">
    <citation type="submission" date="2024-04" db="EMBL/GenBank/DDBJ databases">
        <title>Salinicola lusitanus LLJ914,a marine bacterium isolated from the Okinawa Trough.</title>
        <authorList>
            <person name="Li J."/>
        </authorList>
    </citation>
    <scope>NUCLEOTIDE SEQUENCE [LARGE SCALE GENOMIC DNA]</scope>
</reference>
<evidence type="ECO:0000256" key="4">
    <source>
        <dbReference type="ARBA" id="ARBA00023157"/>
    </source>
</evidence>
<keyword evidence="12" id="KW-1185">Reference proteome</keyword>
<dbReference type="Pfam" id="PF06702">
    <property type="entry name" value="Fam20C"/>
    <property type="match status" value="1"/>
</dbReference>
<dbReference type="GO" id="GO:0005524">
    <property type="term" value="F:ATP binding"/>
    <property type="evidence" value="ECO:0007669"/>
    <property type="project" value="UniProtKB-KW"/>
</dbReference>
<dbReference type="PANTHER" id="PTHR12450:SF25">
    <property type="entry name" value="FAM20 C-TERMINAL DOMAIN-CONTAINING PROTEIN"/>
    <property type="match status" value="1"/>
</dbReference>
<proteinExistence type="inferred from homology"/>
<dbReference type="InterPro" id="IPR024869">
    <property type="entry name" value="FAM20"/>
</dbReference>
<keyword evidence="9" id="KW-1133">Transmembrane helix</keyword>
<feature type="binding site" evidence="7">
    <location>
        <position position="287"/>
    </location>
    <ligand>
        <name>ATP</name>
        <dbReference type="ChEBI" id="CHEBI:30616"/>
    </ligand>
</feature>
<keyword evidence="4" id="KW-1015">Disulfide bond</keyword>
<evidence type="ECO:0000256" key="3">
    <source>
        <dbReference type="ARBA" id="ARBA00023034"/>
    </source>
</evidence>
<feature type="binding site" evidence="7">
    <location>
        <position position="445"/>
    </location>
    <ligand>
        <name>ATP</name>
        <dbReference type="ChEBI" id="CHEBI:30616"/>
    </ligand>
</feature>
<keyword evidence="7" id="KW-0547">Nucleotide-binding</keyword>
<dbReference type="EMBL" id="JBBPFD010000002">
    <property type="protein sequence ID" value="KAK7939832.1"/>
    <property type="molecule type" value="Genomic_DNA"/>
</dbReference>
<gene>
    <name evidence="11" type="ORF">WMY93_003158</name>
</gene>
<feature type="binding site" evidence="7">
    <location>
        <position position="430"/>
    </location>
    <ligand>
        <name>ATP</name>
        <dbReference type="ChEBI" id="CHEBI:30616"/>
    </ligand>
</feature>
<comment type="caution">
    <text evidence="11">The sequence shown here is derived from an EMBL/GenBank/DDBJ whole genome shotgun (WGS) entry which is preliminary data.</text>
</comment>
<keyword evidence="9" id="KW-0472">Membrane</keyword>
<evidence type="ECO:0000256" key="1">
    <source>
        <dbReference type="ARBA" id="ARBA00004555"/>
    </source>
</evidence>
<feature type="binding site" evidence="7">
    <location>
        <position position="271"/>
    </location>
    <ligand>
        <name>ATP</name>
        <dbReference type="ChEBI" id="CHEBI:30616"/>
    </ligand>
</feature>
<sequence length="449" mass="52025">MSRRAPGHADTGHPNCNTPILFELHRPLDNSRNKNQLKMPLELLWGKDNWPRKVEPGIKRKIDMKKIMVHKLVRRPTRSLYLCLACLSLALHLFLVFFCVAVLQTACVPPLSSSSSSAAVQRAANQNACNSSTLRVRTTELTRTDRITVEDSQVKGRSKLEELFNHPLYNLSHPKLQEDDWLLKLKPEDKKSGHIKDSDFNSNWESASVEKGYEKISWTRDASTHPPWLRFHLGITRWQLYDRRDPILRELMHYLATERILGAVQKSGGTQLKLVISFPNYGQALLKPMKQARDAETDLNLYYFSDFERHNAEIAAFHLDRVLGFNRIPPVVGRLINVTTEIREITTDRKLSRTFFKSPVGNVCFYGQSWRSPWRRSYSRTKLAQWEKDPNYCDTVKQTPPYDQGTRLVDVIDMAILDFLMSNMDRHHYETFETFGNQTFLLHLDNGRA</sequence>
<protein>
    <recommendedName>
        <fullName evidence="10">FAM20 C-terminal domain-containing protein</fullName>
    </recommendedName>
</protein>
<keyword evidence="5" id="KW-0325">Glycoprotein</keyword>
<comment type="cofactor">
    <cofactor evidence="8">
        <name>Mn(2+)</name>
        <dbReference type="ChEBI" id="CHEBI:29035"/>
    </cofactor>
</comment>
<feature type="transmembrane region" description="Helical" evidence="9">
    <location>
        <begin position="80"/>
        <end position="103"/>
    </location>
</feature>
<evidence type="ECO:0000256" key="5">
    <source>
        <dbReference type="ARBA" id="ARBA00023180"/>
    </source>
</evidence>
<keyword evidence="3" id="KW-0333">Golgi apparatus</keyword>
<feature type="binding site" evidence="8">
    <location>
        <position position="308"/>
    </location>
    <ligand>
        <name>Mn(2+)</name>
        <dbReference type="ChEBI" id="CHEBI:29035"/>
    </ligand>
</feature>
<evidence type="ECO:0000313" key="11">
    <source>
        <dbReference type="EMBL" id="KAK7939832.1"/>
    </source>
</evidence>
<dbReference type="GO" id="GO:0005794">
    <property type="term" value="C:Golgi apparatus"/>
    <property type="evidence" value="ECO:0007669"/>
    <property type="project" value="UniProtKB-SubCell"/>
</dbReference>
<organism evidence="11 12">
    <name type="scientific">Mugilogobius chulae</name>
    <name type="common">yellowstripe goby</name>
    <dbReference type="NCBI Taxonomy" id="88201"/>
    <lineage>
        <taxon>Eukaryota</taxon>
        <taxon>Metazoa</taxon>
        <taxon>Chordata</taxon>
        <taxon>Craniata</taxon>
        <taxon>Vertebrata</taxon>
        <taxon>Euteleostomi</taxon>
        <taxon>Actinopterygii</taxon>
        <taxon>Neopterygii</taxon>
        <taxon>Teleostei</taxon>
        <taxon>Neoteleostei</taxon>
        <taxon>Acanthomorphata</taxon>
        <taxon>Gobiaria</taxon>
        <taxon>Gobiiformes</taxon>
        <taxon>Gobioidei</taxon>
        <taxon>Gobiidae</taxon>
        <taxon>Gobionellinae</taxon>
        <taxon>Mugilogobius</taxon>
    </lineage>
</organism>
<dbReference type="AlphaFoldDB" id="A0AAW0Q5N3"/>
<name>A0AAW0Q5N3_9GOBI</name>
<keyword evidence="7" id="KW-0067">ATP-binding</keyword>
<evidence type="ECO:0000256" key="8">
    <source>
        <dbReference type="PIRSR" id="PIRSR624869-3"/>
    </source>
</evidence>
<evidence type="ECO:0000256" key="6">
    <source>
        <dbReference type="PIRSR" id="PIRSR624869-1"/>
    </source>
</evidence>
<keyword evidence="8" id="KW-0464">Manganese</keyword>
<keyword evidence="9" id="KW-0812">Transmembrane</keyword>
<feature type="binding site" evidence="7">
    <location>
        <position position="308"/>
    </location>
    <ligand>
        <name>ATP</name>
        <dbReference type="ChEBI" id="CHEBI:30616"/>
    </ligand>
</feature>
<evidence type="ECO:0000256" key="7">
    <source>
        <dbReference type="PIRSR" id="PIRSR624869-2"/>
    </source>
</evidence>
<dbReference type="Proteomes" id="UP001460270">
    <property type="component" value="Unassembled WGS sequence"/>
</dbReference>
<comment type="similarity">
    <text evidence="2">Belongs to the FAM20 family.</text>
</comment>
<evidence type="ECO:0000313" key="12">
    <source>
        <dbReference type="Proteomes" id="UP001460270"/>
    </source>
</evidence>
<feature type="domain" description="FAM20 C-terminal" evidence="10">
    <location>
        <begin position="369"/>
        <end position="449"/>
    </location>
</feature>
<dbReference type="GO" id="GO:0070166">
    <property type="term" value="P:enamel mineralization"/>
    <property type="evidence" value="ECO:0007669"/>
    <property type="project" value="TreeGrafter"/>
</dbReference>
<evidence type="ECO:0000256" key="9">
    <source>
        <dbReference type="SAM" id="Phobius"/>
    </source>
</evidence>
<evidence type="ECO:0000256" key="2">
    <source>
        <dbReference type="ARBA" id="ARBA00006557"/>
    </source>
</evidence>
<dbReference type="GO" id="GO:0046872">
    <property type="term" value="F:metal ion binding"/>
    <property type="evidence" value="ECO:0007669"/>
    <property type="project" value="UniProtKB-KW"/>
</dbReference>
<comment type="subcellular location">
    <subcellularLocation>
        <location evidence="1">Golgi apparatus</location>
    </subcellularLocation>
</comment>
<feature type="binding site" evidence="8">
    <location>
        <position position="445"/>
    </location>
    <ligand>
        <name>Mn(2+)</name>
        <dbReference type="ChEBI" id="CHEBI:29035"/>
    </ligand>
</feature>
<dbReference type="GO" id="GO:0016773">
    <property type="term" value="F:phosphotransferase activity, alcohol group as acceptor"/>
    <property type="evidence" value="ECO:0007669"/>
    <property type="project" value="TreeGrafter"/>
</dbReference>
<evidence type="ECO:0000259" key="10">
    <source>
        <dbReference type="Pfam" id="PF06702"/>
    </source>
</evidence>
<feature type="active site" evidence="6">
    <location>
        <position position="425"/>
    </location>
</feature>
<accession>A0AAW0Q5N3</accession>
<dbReference type="PANTHER" id="PTHR12450">
    <property type="entry name" value="DENTIN MATRIX PROTEIN 4 PROTEIN FAM20"/>
    <property type="match status" value="1"/>
</dbReference>
<keyword evidence="8" id="KW-0479">Metal-binding</keyword>
<dbReference type="InterPro" id="IPR009581">
    <property type="entry name" value="FAM20_C"/>
</dbReference>